<feature type="transmembrane region" description="Helical" evidence="7">
    <location>
        <begin position="55"/>
        <end position="73"/>
    </location>
</feature>
<dbReference type="EMBL" id="BPQH01000007">
    <property type="protein sequence ID" value="GJD49926.1"/>
    <property type="molecule type" value="Genomic_DNA"/>
</dbReference>
<feature type="transmembrane region" description="Helical" evidence="7">
    <location>
        <begin position="346"/>
        <end position="365"/>
    </location>
</feature>
<sequence length="455" mass="47160">MLALLGLCTILLLLAVILSKRLSPLVALIVIPVAAALVGGFGLDTGRFVLAGIQNLAGVVGMFVFAILFFGIVSDAGLLDPIIDRILATVGTRPSRIVPGTTLLALLIHLDGSGAVTFLITIPAMLPLYDRVGIDRRILACAASLAAGVNFLPWTGPMIRASAALKLPIPEIFAPLVAVQAVGLAFIFAVSYWLGRREERRLARAPRAAPEAGAAAGTGAASPAGTGAPLPAGTGARTLTEAERALRRPDRFWLNLALTVAVLGTMVLMAEKVPPALMFMLGTALALMINYPSVDAQRQRVDAHAKAAILMASILLAAGVFTGIMQGTGMLKAMAQGAVAFVPPGMATHIPFVLGLVSMPLSLLFDPDSFYFGVLPVVAEVAHQLGVPPLQVAQGALLGQMTTGFPVSPLTPATFLVCGLTGIDLADHQKFTAPLLFAASVVMTFACVALGVFPL</sequence>
<evidence type="ECO:0000256" key="5">
    <source>
        <dbReference type="ARBA" id="ARBA00023136"/>
    </source>
</evidence>
<proteinExistence type="predicted"/>
<organism evidence="9 10">
    <name type="scientific">Methylobacterium crusticola</name>
    <dbReference type="NCBI Taxonomy" id="1697972"/>
    <lineage>
        <taxon>Bacteria</taxon>
        <taxon>Pseudomonadati</taxon>
        <taxon>Pseudomonadota</taxon>
        <taxon>Alphaproteobacteria</taxon>
        <taxon>Hyphomicrobiales</taxon>
        <taxon>Methylobacteriaceae</taxon>
        <taxon>Methylobacterium</taxon>
    </lineage>
</organism>
<feature type="transmembrane region" description="Helical" evidence="7">
    <location>
        <begin position="435"/>
        <end position="453"/>
    </location>
</feature>
<dbReference type="RefSeq" id="WP_128563032.1">
    <property type="nucleotide sequence ID" value="NZ_BPQH01000007.1"/>
</dbReference>
<feature type="transmembrane region" description="Helical" evidence="7">
    <location>
        <begin position="276"/>
        <end position="294"/>
    </location>
</feature>
<comment type="subcellular location">
    <subcellularLocation>
        <location evidence="1">Membrane</location>
        <topology evidence="1">Multi-pass membrane protein</topology>
    </subcellularLocation>
</comment>
<dbReference type="NCBIfam" id="TIGR00784">
    <property type="entry name" value="citMHS"/>
    <property type="match status" value="1"/>
</dbReference>
<name>A0ABQ4QZ54_9HYPH</name>
<dbReference type="InterPro" id="IPR004680">
    <property type="entry name" value="Cit_transptr-like_dom"/>
</dbReference>
<dbReference type="InterPro" id="IPR014738">
    <property type="entry name" value="Citrate_transporter"/>
</dbReference>
<keyword evidence="10" id="KW-1185">Reference proteome</keyword>
<feature type="transmembrane region" description="Helical" evidence="7">
    <location>
        <begin position="252"/>
        <end position="270"/>
    </location>
</feature>
<evidence type="ECO:0000256" key="1">
    <source>
        <dbReference type="ARBA" id="ARBA00004141"/>
    </source>
</evidence>
<reference evidence="9" key="2">
    <citation type="submission" date="2021-08" db="EMBL/GenBank/DDBJ databases">
        <authorList>
            <person name="Tani A."/>
            <person name="Ola A."/>
            <person name="Ogura Y."/>
            <person name="Katsura K."/>
            <person name="Hayashi T."/>
        </authorList>
    </citation>
    <scope>NUCLEOTIDE SEQUENCE</scope>
    <source>
        <strain evidence="9">KCTC 52305</strain>
    </source>
</reference>
<keyword evidence="4 7" id="KW-1133">Transmembrane helix</keyword>
<evidence type="ECO:0000256" key="3">
    <source>
        <dbReference type="ARBA" id="ARBA00022692"/>
    </source>
</evidence>
<feature type="transmembrane region" description="Helical" evidence="7">
    <location>
        <begin position="306"/>
        <end position="326"/>
    </location>
</feature>
<evidence type="ECO:0000256" key="6">
    <source>
        <dbReference type="SAM" id="MobiDB-lite"/>
    </source>
</evidence>
<feature type="transmembrane region" description="Helical" evidence="7">
    <location>
        <begin position="25"/>
        <end position="43"/>
    </location>
</feature>
<dbReference type="Pfam" id="PF03600">
    <property type="entry name" value="CitMHS"/>
    <property type="match status" value="1"/>
</dbReference>
<comment type="caution">
    <text evidence="9">The sequence shown here is derived from an EMBL/GenBank/DDBJ whole genome shotgun (WGS) entry which is preliminary data.</text>
</comment>
<dbReference type="Proteomes" id="UP001055167">
    <property type="component" value="Unassembled WGS sequence"/>
</dbReference>
<feature type="domain" description="Citrate transporter-like" evidence="8">
    <location>
        <begin position="14"/>
        <end position="393"/>
    </location>
</feature>
<accession>A0ABQ4QZ54</accession>
<keyword evidence="3 7" id="KW-0812">Transmembrane</keyword>
<feature type="transmembrane region" description="Helical" evidence="7">
    <location>
        <begin position="103"/>
        <end position="126"/>
    </location>
</feature>
<reference evidence="9" key="1">
    <citation type="journal article" date="2021" name="Front. Microbiol.">
        <title>Comprehensive Comparative Genomics and Phenotyping of Methylobacterium Species.</title>
        <authorList>
            <person name="Alessa O."/>
            <person name="Ogura Y."/>
            <person name="Fujitani Y."/>
            <person name="Takami H."/>
            <person name="Hayashi T."/>
            <person name="Sahin N."/>
            <person name="Tani A."/>
        </authorList>
    </citation>
    <scope>NUCLEOTIDE SEQUENCE</scope>
    <source>
        <strain evidence="9">KCTC 52305</strain>
    </source>
</reference>
<evidence type="ECO:0000256" key="2">
    <source>
        <dbReference type="ARBA" id="ARBA00022448"/>
    </source>
</evidence>
<evidence type="ECO:0000313" key="10">
    <source>
        <dbReference type="Proteomes" id="UP001055167"/>
    </source>
</evidence>
<feature type="transmembrane region" description="Helical" evidence="7">
    <location>
        <begin position="172"/>
        <end position="194"/>
    </location>
</feature>
<protein>
    <submittedName>
        <fullName evidence="9">Citrate transporter</fullName>
    </submittedName>
</protein>
<feature type="transmembrane region" description="Helical" evidence="7">
    <location>
        <begin position="138"/>
        <end position="160"/>
    </location>
</feature>
<evidence type="ECO:0000256" key="4">
    <source>
        <dbReference type="ARBA" id="ARBA00022989"/>
    </source>
</evidence>
<evidence type="ECO:0000256" key="7">
    <source>
        <dbReference type="SAM" id="Phobius"/>
    </source>
</evidence>
<gene>
    <name evidence="9" type="primary">citN</name>
    <name evidence="9" type="ORF">OPKNFCMD_2662</name>
</gene>
<feature type="region of interest" description="Disordered" evidence="6">
    <location>
        <begin position="214"/>
        <end position="234"/>
    </location>
</feature>
<keyword evidence="2" id="KW-0813">Transport</keyword>
<evidence type="ECO:0000313" key="9">
    <source>
        <dbReference type="EMBL" id="GJD49926.1"/>
    </source>
</evidence>
<evidence type="ECO:0000259" key="8">
    <source>
        <dbReference type="Pfam" id="PF03600"/>
    </source>
</evidence>
<keyword evidence="5 7" id="KW-0472">Membrane</keyword>